<sequence length="166" mass="18848">MTRNSKASKSQRNRWRKWHNFYNGIEEALLTGRITQALVAGHEGAHSIIIIKNRDIPEQFLWTTIIGRDGRDGETFSTRKRNADCSIRELKAVLMATMAGRALEEKLVGVSTGHEDDMEDARQTAKELVRRRGGTGQRRAVERAIEDATKAAGEFLEEHWNAFEKV</sequence>
<feature type="domain" description="Peptidase M41" evidence="1">
    <location>
        <begin position="36"/>
        <end position="133"/>
    </location>
</feature>
<organism evidence="2 3">
    <name type="scientific">Heterodera trifolii</name>
    <dbReference type="NCBI Taxonomy" id="157864"/>
    <lineage>
        <taxon>Eukaryota</taxon>
        <taxon>Metazoa</taxon>
        <taxon>Ecdysozoa</taxon>
        <taxon>Nematoda</taxon>
        <taxon>Chromadorea</taxon>
        <taxon>Rhabditida</taxon>
        <taxon>Tylenchina</taxon>
        <taxon>Tylenchomorpha</taxon>
        <taxon>Tylenchoidea</taxon>
        <taxon>Heteroderidae</taxon>
        <taxon>Heteroderinae</taxon>
        <taxon>Heterodera</taxon>
    </lineage>
</organism>
<dbReference type="InterPro" id="IPR037219">
    <property type="entry name" value="Peptidase_M41-like"/>
</dbReference>
<dbReference type="SUPFAM" id="SSF140990">
    <property type="entry name" value="FtsH protease domain-like"/>
    <property type="match status" value="1"/>
</dbReference>
<protein>
    <recommendedName>
        <fullName evidence="1">Peptidase M41 domain-containing protein</fullName>
    </recommendedName>
</protein>
<dbReference type="Gene3D" id="1.20.58.760">
    <property type="entry name" value="Peptidase M41"/>
    <property type="match status" value="1"/>
</dbReference>
<dbReference type="Proteomes" id="UP001620626">
    <property type="component" value="Unassembled WGS sequence"/>
</dbReference>
<evidence type="ECO:0000259" key="1">
    <source>
        <dbReference type="Pfam" id="PF01434"/>
    </source>
</evidence>
<dbReference type="Pfam" id="PF01434">
    <property type="entry name" value="Peptidase_M41"/>
    <property type="match status" value="1"/>
</dbReference>
<gene>
    <name evidence="2" type="ORF">niasHT_000975</name>
</gene>
<reference evidence="2 3" key="1">
    <citation type="submission" date="2024-10" db="EMBL/GenBank/DDBJ databases">
        <authorList>
            <person name="Kim D."/>
        </authorList>
    </citation>
    <scope>NUCLEOTIDE SEQUENCE [LARGE SCALE GENOMIC DNA]</scope>
    <source>
        <strain evidence="2">BH-2024</strain>
    </source>
</reference>
<proteinExistence type="predicted"/>
<dbReference type="InterPro" id="IPR000642">
    <property type="entry name" value="Peptidase_M41"/>
</dbReference>
<name>A0ABD2M4J1_9BILA</name>
<evidence type="ECO:0000313" key="3">
    <source>
        <dbReference type="Proteomes" id="UP001620626"/>
    </source>
</evidence>
<accession>A0ABD2M4J1</accession>
<evidence type="ECO:0000313" key="2">
    <source>
        <dbReference type="EMBL" id="KAL3122399.1"/>
    </source>
</evidence>
<comment type="caution">
    <text evidence="2">The sequence shown here is derived from an EMBL/GenBank/DDBJ whole genome shotgun (WGS) entry which is preliminary data.</text>
</comment>
<dbReference type="EMBL" id="JBICBT010000138">
    <property type="protein sequence ID" value="KAL3122399.1"/>
    <property type="molecule type" value="Genomic_DNA"/>
</dbReference>
<dbReference type="AlphaFoldDB" id="A0ABD2M4J1"/>
<keyword evidence="3" id="KW-1185">Reference proteome</keyword>